<proteinExistence type="predicted"/>
<dbReference type="InterPro" id="IPR001005">
    <property type="entry name" value="SANT/Myb"/>
</dbReference>
<evidence type="ECO:0000313" key="2">
    <source>
        <dbReference type="Proteomes" id="UP000015453"/>
    </source>
</evidence>
<dbReference type="EMBL" id="AUSU01006347">
    <property type="protein sequence ID" value="EPS62161.1"/>
    <property type="molecule type" value="Genomic_DNA"/>
</dbReference>
<dbReference type="CDD" id="cd00167">
    <property type="entry name" value="SANT"/>
    <property type="match status" value="1"/>
</dbReference>
<organism evidence="1 2">
    <name type="scientific">Genlisea aurea</name>
    <dbReference type="NCBI Taxonomy" id="192259"/>
    <lineage>
        <taxon>Eukaryota</taxon>
        <taxon>Viridiplantae</taxon>
        <taxon>Streptophyta</taxon>
        <taxon>Embryophyta</taxon>
        <taxon>Tracheophyta</taxon>
        <taxon>Spermatophyta</taxon>
        <taxon>Magnoliopsida</taxon>
        <taxon>eudicotyledons</taxon>
        <taxon>Gunneridae</taxon>
        <taxon>Pentapetalae</taxon>
        <taxon>asterids</taxon>
        <taxon>lamiids</taxon>
        <taxon>Lamiales</taxon>
        <taxon>Lentibulariaceae</taxon>
        <taxon>Genlisea</taxon>
    </lineage>
</organism>
<comment type="caution">
    <text evidence="1">The sequence shown here is derived from an EMBL/GenBank/DDBJ whole genome shotgun (WGS) entry which is preliminary data.</text>
</comment>
<reference evidence="1 2" key="1">
    <citation type="journal article" date="2013" name="BMC Genomics">
        <title>The miniature genome of a carnivorous plant Genlisea aurea contains a low number of genes and short non-coding sequences.</title>
        <authorList>
            <person name="Leushkin E.V."/>
            <person name="Sutormin R.A."/>
            <person name="Nabieva E.R."/>
            <person name="Penin A.A."/>
            <person name="Kondrashov A.S."/>
            <person name="Logacheva M.D."/>
        </authorList>
    </citation>
    <scope>NUCLEOTIDE SEQUENCE [LARGE SCALE GENOMIC DNA]</scope>
</reference>
<sequence length="130" mass="15217">GVRRTDCCSCPNRGSMRCVQQHVKEARERLLNSVGDEKFLQLGFLDMGEEVASNWTPDEERLFHEIVFSNPKSRGRNFWSCLRDAFPHSTMKELVSYYFNVFMLRRRAVQNRSFVLEIDSDDDDVEWGSS</sequence>
<dbReference type="PANTHER" id="PTHR46872:SF5">
    <property type="entry name" value="MYB-LIKE DOMAIN-CONTAINING PROTEIN"/>
    <property type="match status" value="1"/>
</dbReference>
<keyword evidence="2" id="KW-1185">Reference proteome</keyword>
<accession>S8CCJ0</accession>
<name>S8CCJ0_9LAMI</name>
<dbReference type="AlphaFoldDB" id="S8CCJ0"/>
<feature type="non-terminal residue" evidence="1">
    <location>
        <position position="1"/>
    </location>
</feature>
<protein>
    <recommendedName>
        <fullName evidence="3">Myb-like domain-containing protein</fullName>
    </recommendedName>
</protein>
<dbReference type="InterPro" id="IPR009057">
    <property type="entry name" value="Homeodomain-like_sf"/>
</dbReference>
<evidence type="ECO:0008006" key="3">
    <source>
        <dbReference type="Google" id="ProtNLM"/>
    </source>
</evidence>
<feature type="non-terminal residue" evidence="1">
    <location>
        <position position="130"/>
    </location>
</feature>
<dbReference type="PANTHER" id="PTHR46872">
    <property type="entry name" value="DNA BINDING PROTEIN"/>
    <property type="match status" value="1"/>
</dbReference>
<dbReference type="SUPFAM" id="SSF46689">
    <property type="entry name" value="Homeodomain-like"/>
    <property type="match status" value="1"/>
</dbReference>
<dbReference type="Proteomes" id="UP000015453">
    <property type="component" value="Unassembled WGS sequence"/>
</dbReference>
<gene>
    <name evidence="1" type="ORF">M569_12631</name>
</gene>
<dbReference type="OrthoDB" id="1908944at2759"/>
<evidence type="ECO:0000313" key="1">
    <source>
        <dbReference type="EMBL" id="EPS62161.1"/>
    </source>
</evidence>